<dbReference type="InterPro" id="IPR001128">
    <property type="entry name" value="Cyt_P450"/>
</dbReference>
<proteinExistence type="inferred from homology"/>
<dbReference type="SUPFAM" id="SSF48264">
    <property type="entry name" value="Cytochrome P450"/>
    <property type="match status" value="1"/>
</dbReference>
<comment type="caution">
    <text evidence="10">The sequence shown here is derived from an EMBL/GenBank/DDBJ whole genome shotgun (WGS) entry which is preliminary data.</text>
</comment>
<gene>
    <name evidence="10" type="ORF">HHI36_024422</name>
</gene>
<dbReference type="InterPro" id="IPR002401">
    <property type="entry name" value="Cyt_P450_E_grp-I"/>
</dbReference>
<evidence type="ECO:0000313" key="10">
    <source>
        <dbReference type="EMBL" id="KAL3272335.1"/>
    </source>
</evidence>
<dbReference type="AlphaFoldDB" id="A0ABD2N100"/>
<dbReference type="InterPro" id="IPR036396">
    <property type="entry name" value="Cyt_P450_sf"/>
</dbReference>
<dbReference type="PROSITE" id="PS00086">
    <property type="entry name" value="CYTOCHROME_P450"/>
    <property type="match status" value="1"/>
</dbReference>
<keyword evidence="6 8" id="KW-0408">Iron</keyword>
<comment type="similarity">
    <text evidence="2 9">Belongs to the cytochrome P450 family.</text>
</comment>
<dbReference type="GO" id="GO:0046872">
    <property type="term" value="F:metal ion binding"/>
    <property type="evidence" value="ECO:0007669"/>
    <property type="project" value="UniProtKB-KW"/>
</dbReference>
<accession>A0ABD2N100</accession>
<dbReference type="Pfam" id="PF00067">
    <property type="entry name" value="p450"/>
    <property type="match status" value="1"/>
</dbReference>
<dbReference type="InterPro" id="IPR050479">
    <property type="entry name" value="CYP11_CYP27_families"/>
</dbReference>
<dbReference type="PRINTS" id="PR00385">
    <property type="entry name" value="P450"/>
</dbReference>
<evidence type="ECO:0000256" key="6">
    <source>
        <dbReference type="ARBA" id="ARBA00023004"/>
    </source>
</evidence>
<dbReference type="PANTHER" id="PTHR24279">
    <property type="entry name" value="CYTOCHROME P450"/>
    <property type="match status" value="1"/>
</dbReference>
<keyword evidence="4 8" id="KW-0479">Metal-binding</keyword>
<evidence type="ECO:0000256" key="3">
    <source>
        <dbReference type="ARBA" id="ARBA00022617"/>
    </source>
</evidence>
<keyword evidence="5 9" id="KW-0560">Oxidoreductase</keyword>
<keyword evidence="11" id="KW-1185">Reference proteome</keyword>
<dbReference type="EMBL" id="JABFTP020000061">
    <property type="protein sequence ID" value="KAL3272335.1"/>
    <property type="molecule type" value="Genomic_DNA"/>
</dbReference>
<evidence type="ECO:0000256" key="5">
    <source>
        <dbReference type="ARBA" id="ARBA00023002"/>
    </source>
</evidence>
<protein>
    <recommendedName>
        <fullName evidence="12">Cytochrome P450</fullName>
    </recommendedName>
</protein>
<evidence type="ECO:0000256" key="1">
    <source>
        <dbReference type="ARBA" id="ARBA00001971"/>
    </source>
</evidence>
<dbReference type="PANTHER" id="PTHR24279:SF120">
    <property type="entry name" value="CYTOCHROME P450"/>
    <property type="match status" value="1"/>
</dbReference>
<evidence type="ECO:0000256" key="8">
    <source>
        <dbReference type="PIRSR" id="PIRSR602401-1"/>
    </source>
</evidence>
<comment type="cofactor">
    <cofactor evidence="1 8">
        <name>heme</name>
        <dbReference type="ChEBI" id="CHEBI:30413"/>
    </cofactor>
</comment>
<organism evidence="10 11">
    <name type="scientific">Cryptolaemus montrouzieri</name>
    <dbReference type="NCBI Taxonomy" id="559131"/>
    <lineage>
        <taxon>Eukaryota</taxon>
        <taxon>Metazoa</taxon>
        <taxon>Ecdysozoa</taxon>
        <taxon>Arthropoda</taxon>
        <taxon>Hexapoda</taxon>
        <taxon>Insecta</taxon>
        <taxon>Pterygota</taxon>
        <taxon>Neoptera</taxon>
        <taxon>Endopterygota</taxon>
        <taxon>Coleoptera</taxon>
        <taxon>Polyphaga</taxon>
        <taxon>Cucujiformia</taxon>
        <taxon>Coccinelloidea</taxon>
        <taxon>Coccinellidae</taxon>
        <taxon>Scymninae</taxon>
        <taxon>Scymnini</taxon>
        <taxon>Cryptolaemus</taxon>
    </lineage>
</organism>
<evidence type="ECO:0000313" key="11">
    <source>
        <dbReference type="Proteomes" id="UP001516400"/>
    </source>
</evidence>
<dbReference type="GO" id="GO:0004497">
    <property type="term" value="F:monooxygenase activity"/>
    <property type="evidence" value="ECO:0007669"/>
    <property type="project" value="UniProtKB-KW"/>
</dbReference>
<evidence type="ECO:0000256" key="4">
    <source>
        <dbReference type="ARBA" id="ARBA00022723"/>
    </source>
</evidence>
<feature type="binding site" description="axial binding residue" evidence="8">
    <location>
        <position position="278"/>
    </location>
    <ligand>
        <name>heme</name>
        <dbReference type="ChEBI" id="CHEBI:30413"/>
    </ligand>
    <ligandPart>
        <name>Fe</name>
        <dbReference type="ChEBI" id="CHEBI:18248"/>
    </ligandPart>
</feature>
<keyword evidence="7 9" id="KW-0503">Monooxygenase</keyword>
<evidence type="ECO:0000256" key="2">
    <source>
        <dbReference type="ARBA" id="ARBA00010617"/>
    </source>
</evidence>
<dbReference type="PRINTS" id="PR00463">
    <property type="entry name" value="EP450I"/>
</dbReference>
<dbReference type="Gene3D" id="1.10.630.10">
    <property type="entry name" value="Cytochrome P450"/>
    <property type="match status" value="1"/>
</dbReference>
<dbReference type="InterPro" id="IPR017972">
    <property type="entry name" value="Cyt_P450_CS"/>
</dbReference>
<sequence>MSPKTMLNFQTEAYNLAEDWCSYLNIKKDSNGYIENINDLVVQLCIETTCALVLGRRLGFLCSNTVSNESLRLAEALQDHFKELRDVQFGLPLWKYFKTKSYQTLVKCENYIYETVLGMINDFTEDTSEGTLYASIMKANIDEREKTAAVIDFIAAGIHTLKNSLIFLFYLVAKYPDCQKNIIQDLNYAKACTTESFRLLPTATPLARILEQDMTIADYELGAGSIVLCHNAVACRSETNFHCPNEFIPERWLGDERRRAISAGTFLVIPFGTGRRICPGKRFIELVLPIFLQQTVKNFEISTDHVLELQFEFLRAPKGSMSMTFKQRD</sequence>
<name>A0ABD2N100_9CUCU</name>
<evidence type="ECO:0000256" key="7">
    <source>
        <dbReference type="ARBA" id="ARBA00023033"/>
    </source>
</evidence>
<evidence type="ECO:0008006" key="12">
    <source>
        <dbReference type="Google" id="ProtNLM"/>
    </source>
</evidence>
<reference evidence="10 11" key="1">
    <citation type="journal article" date="2021" name="BMC Biol.">
        <title>Horizontally acquired antibacterial genes associated with adaptive radiation of ladybird beetles.</title>
        <authorList>
            <person name="Li H.S."/>
            <person name="Tang X.F."/>
            <person name="Huang Y.H."/>
            <person name="Xu Z.Y."/>
            <person name="Chen M.L."/>
            <person name="Du X.Y."/>
            <person name="Qiu B.Y."/>
            <person name="Chen P.T."/>
            <person name="Zhang W."/>
            <person name="Slipinski A."/>
            <person name="Escalona H.E."/>
            <person name="Waterhouse R.M."/>
            <person name="Zwick A."/>
            <person name="Pang H."/>
        </authorList>
    </citation>
    <scope>NUCLEOTIDE SEQUENCE [LARGE SCALE GENOMIC DNA]</scope>
    <source>
        <strain evidence="10">SYSU2018</strain>
    </source>
</reference>
<keyword evidence="3 8" id="KW-0349">Heme</keyword>
<evidence type="ECO:0000256" key="9">
    <source>
        <dbReference type="RuleBase" id="RU000461"/>
    </source>
</evidence>
<dbReference type="Proteomes" id="UP001516400">
    <property type="component" value="Unassembled WGS sequence"/>
</dbReference>